<feature type="domain" description="Cyclin-like" evidence="3">
    <location>
        <begin position="152"/>
        <end position="238"/>
    </location>
</feature>
<feature type="compositionally biased region" description="Low complexity" evidence="2">
    <location>
        <begin position="1"/>
        <end position="26"/>
    </location>
</feature>
<comment type="similarity">
    <text evidence="1">Belongs to the cyclin family.</text>
</comment>
<feature type="compositionally biased region" description="Polar residues" evidence="2">
    <location>
        <begin position="56"/>
        <end position="68"/>
    </location>
</feature>
<organism evidence="4 5">
    <name type="scientific">Rhizoclosmatium globosum</name>
    <dbReference type="NCBI Taxonomy" id="329046"/>
    <lineage>
        <taxon>Eukaryota</taxon>
        <taxon>Fungi</taxon>
        <taxon>Fungi incertae sedis</taxon>
        <taxon>Chytridiomycota</taxon>
        <taxon>Chytridiomycota incertae sedis</taxon>
        <taxon>Chytridiomycetes</taxon>
        <taxon>Chytridiales</taxon>
        <taxon>Chytriomycetaceae</taxon>
        <taxon>Rhizoclosmatium</taxon>
    </lineage>
</organism>
<accession>A0A1Y2D2F4</accession>
<proteinExistence type="inferred from homology"/>
<evidence type="ECO:0000313" key="5">
    <source>
        <dbReference type="Proteomes" id="UP000193642"/>
    </source>
</evidence>
<dbReference type="InterPro" id="IPR013763">
    <property type="entry name" value="Cyclin-like_dom"/>
</dbReference>
<protein>
    <submittedName>
        <fullName evidence="4">Cyclin-like protein</fullName>
    </submittedName>
</protein>
<sequence length="357" mass="39462">MKRTLSTFLPTSSTTSTTTSTTSAFSKAKRPCLSRNTLFPTPPSPAEQLQLGGAGQSDSTTPLQLRQPSLSRRDSAVSVSSASKSHCLALPLPPQHLPAPLQKLQLVNVAFTPSKRLINLIQRQHQNLPNPNYHAEIQLGKMKQTLRQELVSYMLVLQSEFEYDSETIFLAVNYLDRYLSTTRVHIQRHFYLLATTCVYLASKFSEEIKEPCITDVSATCMVNSSIKEIKKMEAKILKALKWELLPATPHAILNELMASIVGLDPSTISKIVRDSHELFKVASCSDSDFLRFQPALLVFTVVGLVAPRLFDALQLGKVFRFDAALVDSCGKLLVANLKSGHGVGIARNEHRNAGTRT</sequence>
<dbReference type="Gene3D" id="1.10.472.10">
    <property type="entry name" value="Cyclin-like"/>
    <property type="match status" value="2"/>
</dbReference>
<dbReference type="InterPro" id="IPR039361">
    <property type="entry name" value="Cyclin"/>
</dbReference>
<evidence type="ECO:0000256" key="2">
    <source>
        <dbReference type="SAM" id="MobiDB-lite"/>
    </source>
</evidence>
<dbReference type="Proteomes" id="UP000193642">
    <property type="component" value="Unassembled WGS sequence"/>
</dbReference>
<dbReference type="SUPFAM" id="SSF47954">
    <property type="entry name" value="Cyclin-like"/>
    <property type="match status" value="1"/>
</dbReference>
<evidence type="ECO:0000313" key="4">
    <source>
        <dbReference type="EMBL" id="ORY53469.1"/>
    </source>
</evidence>
<gene>
    <name evidence="4" type="ORF">BCR33DRAFT_710889</name>
</gene>
<dbReference type="EMBL" id="MCGO01000001">
    <property type="protein sequence ID" value="ORY53469.1"/>
    <property type="molecule type" value="Genomic_DNA"/>
</dbReference>
<keyword evidence="1" id="KW-0195">Cyclin</keyword>
<dbReference type="OrthoDB" id="5590282at2759"/>
<dbReference type="STRING" id="329046.A0A1Y2D2F4"/>
<keyword evidence="5" id="KW-1185">Reference proteome</keyword>
<reference evidence="4 5" key="1">
    <citation type="submission" date="2016-07" db="EMBL/GenBank/DDBJ databases">
        <title>Pervasive Adenine N6-methylation of Active Genes in Fungi.</title>
        <authorList>
            <consortium name="DOE Joint Genome Institute"/>
            <person name="Mondo S.J."/>
            <person name="Dannebaum R.O."/>
            <person name="Kuo R.C."/>
            <person name="Labutti K."/>
            <person name="Haridas S."/>
            <person name="Kuo A."/>
            <person name="Salamov A."/>
            <person name="Ahrendt S.R."/>
            <person name="Lipzen A."/>
            <person name="Sullivan W."/>
            <person name="Andreopoulos W.B."/>
            <person name="Clum A."/>
            <person name="Lindquist E."/>
            <person name="Daum C."/>
            <person name="Ramamoorthy G.K."/>
            <person name="Gryganskyi A."/>
            <person name="Culley D."/>
            <person name="Magnuson J.K."/>
            <person name="James T.Y."/>
            <person name="O'Malley M.A."/>
            <person name="Stajich J.E."/>
            <person name="Spatafora J.W."/>
            <person name="Visel A."/>
            <person name="Grigoriev I.V."/>
        </authorList>
    </citation>
    <scope>NUCLEOTIDE SEQUENCE [LARGE SCALE GENOMIC DNA]</scope>
    <source>
        <strain evidence="4 5">JEL800</strain>
    </source>
</reference>
<feature type="region of interest" description="Disordered" evidence="2">
    <location>
        <begin position="1"/>
        <end position="76"/>
    </location>
</feature>
<dbReference type="Pfam" id="PF00134">
    <property type="entry name" value="Cyclin_N"/>
    <property type="match status" value="1"/>
</dbReference>
<dbReference type="PANTHER" id="PTHR10177">
    <property type="entry name" value="CYCLINS"/>
    <property type="match status" value="1"/>
</dbReference>
<evidence type="ECO:0000256" key="1">
    <source>
        <dbReference type="RuleBase" id="RU000383"/>
    </source>
</evidence>
<evidence type="ECO:0000259" key="3">
    <source>
        <dbReference type="SMART" id="SM00385"/>
    </source>
</evidence>
<dbReference type="InterPro" id="IPR006671">
    <property type="entry name" value="Cyclin_N"/>
</dbReference>
<comment type="caution">
    <text evidence="4">The sequence shown here is derived from an EMBL/GenBank/DDBJ whole genome shotgun (WGS) entry which is preliminary data.</text>
</comment>
<dbReference type="InterPro" id="IPR036915">
    <property type="entry name" value="Cyclin-like_sf"/>
</dbReference>
<name>A0A1Y2D2F4_9FUNG</name>
<dbReference type="AlphaFoldDB" id="A0A1Y2D2F4"/>
<dbReference type="SMART" id="SM00385">
    <property type="entry name" value="CYCLIN"/>
    <property type="match status" value="1"/>
</dbReference>